<dbReference type="Proteomes" id="UP000177614">
    <property type="component" value="Unassembled WGS sequence"/>
</dbReference>
<keyword evidence="18" id="KW-1133">Transmembrane helix</keyword>
<keyword evidence="6" id="KW-0645">Protease</keyword>
<evidence type="ECO:0000256" key="5">
    <source>
        <dbReference type="ARBA" id="ARBA00022645"/>
    </source>
</evidence>
<comment type="similarity">
    <text evidence="2">In the C-terminal section; belongs to the transpeptidase family.</text>
</comment>
<keyword evidence="18" id="KW-0812">Transmembrane</keyword>
<dbReference type="SUPFAM" id="SSF56601">
    <property type="entry name" value="beta-lactamase/transpeptidase-like"/>
    <property type="match status" value="1"/>
</dbReference>
<comment type="catalytic activity">
    <reaction evidence="15">
        <text>Preferential cleavage: (Ac)2-L-Lys-D-Ala-|-D-Ala. Also transpeptidation of peptidyl-alanyl moieties that are N-acyl substituents of D-alanine.</text>
        <dbReference type="EC" id="3.4.16.4"/>
    </reaction>
</comment>
<organism evidence="21 22">
    <name type="scientific">Candidatus Abawacabacteria bacterium RBG_16_42_10</name>
    <dbReference type="NCBI Taxonomy" id="1817814"/>
    <lineage>
        <taxon>Bacteria</taxon>
        <taxon>Candidatus Abawacaibacteriota</taxon>
    </lineage>
</organism>
<accession>A0A1F4XKC6</accession>
<evidence type="ECO:0000256" key="10">
    <source>
        <dbReference type="ARBA" id="ARBA00022960"/>
    </source>
</evidence>
<evidence type="ECO:0000256" key="9">
    <source>
        <dbReference type="ARBA" id="ARBA00022801"/>
    </source>
</evidence>
<evidence type="ECO:0000256" key="18">
    <source>
        <dbReference type="SAM" id="Phobius"/>
    </source>
</evidence>
<keyword evidence="5" id="KW-0121">Carboxypeptidase</keyword>
<evidence type="ECO:0000256" key="3">
    <source>
        <dbReference type="ARBA" id="ARBA00007739"/>
    </source>
</evidence>
<feature type="compositionally biased region" description="Polar residues" evidence="17">
    <location>
        <begin position="10"/>
        <end position="20"/>
    </location>
</feature>
<dbReference type="InterPro" id="IPR012338">
    <property type="entry name" value="Beta-lactam/transpept-like"/>
</dbReference>
<keyword evidence="9" id="KW-0378">Hydrolase</keyword>
<evidence type="ECO:0000256" key="16">
    <source>
        <dbReference type="ARBA" id="ARBA00049902"/>
    </source>
</evidence>
<dbReference type="InterPro" id="IPR023346">
    <property type="entry name" value="Lysozyme-like_dom_sf"/>
</dbReference>
<comment type="catalytic activity">
    <reaction evidence="16">
        <text>[GlcNAc-(1-&gt;4)-Mur2Ac(oyl-L-Ala-gamma-D-Glu-L-Lys-D-Ala-D-Ala)](n)-di-trans,octa-cis-undecaprenyl diphosphate + beta-D-GlcNAc-(1-&gt;4)-Mur2Ac(oyl-L-Ala-gamma-D-Glu-L-Lys-D-Ala-D-Ala)-di-trans,octa-cis-undecaprenyl diphosphate = [GlcNAc-(1-&gt;4)-Mur2Ac(oyl-L-Ala-gamma-D-Glu-L-Lys-D-Ala-D-Ala)](n+1)-di-trans,octa-cis-undecaprenyl diphosphate + di-trans,octa-cis-undecaprenyl diphosphate + H(+)</text>
        <dbReference type="Rhea" id="RHEA:23708"/>
        <dbReference type="Rhea" id="RHEA-COMP:9602"/>
        <dbReference type="Rhea" id="RHEA-COMP:9603"/>
        <dbReference type="ChEBI" id="CHEBI:15378"/>
        <dbReference type="ChEBI" id="CHEBI:58405"/>
        <dbReference type="ChEBI" id="CHEBI:60033"/>
        <dbReference type="ChEBI" id="CHEBI:78435"/>
        <dbReference type="EC" id="2.4.99.28"/>
    </reaction>
</comment>
<dbReference type="EMBL" id="MEWR01000011">
    <property type="protein sequence ID" value="OGC82070.1"/>
    <property type="molecule type" value="Genomic_DNA"/>
</dbReference>
<comment type="subcellular location">
    <subcellularLocation>
        <location evidence="1">Cell membrane</location>
    </subcellularLocation>
</comment>
<dbReference type="GO" id="GO:0030288">
    <property type="term" value="C:outer membrane-bounded periplasmic space"/>
    <property type="evidence" value="ECO:0007669"/>
    <property type="project" value="TreeGrafter"/>
</dbReference>
<keyword evidence="12 18" id="KW-0472">Membrane</keyword>
<dbReference type="AlphaFoldDB" id="A0A1F4XKC6"/>
<dbReference type="Gene3D" id="1.10.3810.10">
    <property type="entry name" value="Biosynthetic peptidoglycan transglycosylase-like"/>
    <property type="match status" value="1"/>
</dbReference>
<keyword evidence="11" id="KW-0573">Peptidoglycan synthesis</keyword>
<reference evidence="21 22" key="1">
    <citation type="journal article" date="2016" name="Nat. Commun.">
        <title>Thousands of microbial genomes shed light on interconnected biogeochemical processes in an aquifer system.</title>
        <authorList>
            <person name="Anantharaman K."/>
            <person name="Brown C.T."/>
            <person name="Hug L.A."/>
            <person name="Sharon I."/>
            <person name="Castelle C.J."/>
            <person name="Probst A.J."/>
            <person name="Thomas B.C."/>
            <person name="Singh A."/>
            <person name="Wilkins M.J."/>
            <person name="Karaoz U."/>
            <person name="Brodie E.L."/>
            <person name="Williams K.H."/>
            <person name="Hubbard S.S."/>
            <person name="Banfield J.F."/>
        </authorList>
    </citation>
    <scope>NUCLEOTIDE SEQUENCE [LARGE SCALE GENOMIC DNA]</scope>
</reference>
<evidence type="ECO:0000256" key="14">
    <source>
        <dbReference type="ARBA" id="ARBA00023316"/>
    </source>
</evidence>
<evidence type="ECO:0000256" key="12">
    <source>
        <dbReference type="ARBA" id="ARBA00023136"/>
    </source>
</evidence>
<comment type="similarity">
    <text evidence="3">In the N-terminal section; belongs to the glycosyltransferase 51 family.</text>
</comment>
<dbReference type="SUPFAM" id="SSF53955">
    <property type="entry name" value="Lysozyme-like"/>
    <property type="match status" value="1"/>
</dbReference>
<dbReference type="InterPro" id="IPR001460">
    <property type="entry name" value="PCN-bd_Tpept"/>
</dbReference>
<evidence type="ECO:0000259" key="19">
    <source>
        <dbReference type="Pfam" id="PF00905"/>
    </source>
</evidence>
<dbReference type="Pfam" id="PF17957">
    <property type="entry name" value="Big_7"/>
    <property type="match status" value="1"/>
</dbReference>
<dbReference type="InterPro" id="IPR036950">
    <property type="entry name" value="PBP_transglycosylase"/>
</dbReference>
<evidence type="ECO:0000313" key="22">
    <source>
        <dbReference type="Proteomes" id="UP000177614"/>
    </source>
</evidence>
<evidence type="ECO:0000256" key="8">
    <source>
        <dbReference type="ARBA" id="ARBA00022679"/>
    </source>
</evidence>
<keyword evidence="14" id="KW-0961">Cell wall biogenesis/degradation</keyword>
<evidence type="ECO:0000259" key="20">
    <source>
        <dbReference type="Pfam" id="PF00912"/>
    </source>
</evidence>
<dbReference type="GO" id="GO:0005886">
    <property type="term" value="C:plasma membrane"/>
    <property type="evidence" value="ECO:0007669"/>
    <property type="project" value="UniProtKB-SubCell"/>
</dbReference>
<dbReference type="GO" id="GO:0008360">
    <property type="term" value="P:regulation of cell shape"/>
    <property type="evidence" value="ECO:0007669"/>
    <property type="project" value="UniProtKB-KW"/>
</dbReference>
<dbReference type="GO" id="GO:0071555">
    <property type="term" value="P:cell wall organization"/>
    <property type="evidence" value="ECO:0007669"/>
    <property type="project" value="UniProtKB-KW"/>
</dbReference>
<dbReference type="PANTHER" id="PTHR32282">
    <property type="entry name" value="BINDING PROTEIN TRANSPEPTIDASE, PUTATIVE-RELATED"/>
    <property type="match status" value="1"/>
</dbReference>
<feature type="region of interest" description="Disordered" evidence="17">
    <location>
        <begin position="1"/>
        <end position="24"/>
    </location>
</feature>
<feature type="domain" description="Glycosyl transferase family 51" evidence="20">
    <location>
        <begin position="90"/>
        <end position="269"/>
    </location>
</feature>
<evidence type="ECO:0000256" key="6">
    <source>
        <dbReference type="ARBA" id="ARBA00022670"/>
    </source>
</evidence>
<dbReference type="GO" id="GO:0008955">
    <property type="term" value="F:peptidoglycan glycosyltransferase activity"/>
    <property type="evidence" value="ECO:0007669"/>
    <property type="project" value="UniProtKB-EC"/>
</dbReference>
<keyword evidence="10" id="KW-0133">Cell shape</keyword>
<comment type="caution">
    <text evidence="21">The sequence shown here is derived from an EMBL/GenBank/DDBJ whole genome shotgun (WGS) entry which is preliminary data.</text>
</comment>
<dbReference type="InterPro" id="IPR013783">
    <property type="entry name" value="Ig-like_fold"/>
</dbReference>
<proteinExistence type="inferred from homology"/>
<evidence type="ECO:0000256" key="17">
    <source>
        <dbReference type="SAM" id="MobiDB-lite"/>
    </source>
</evidence>
<evidence type="ECO:0000256" key="1">
    <source>
        <dbReference type="ARBA" id="ARBA00004236"/>
    </source>
</evidence>
<dbReference type="Gene3D" id="2.60.40.10">
    <property type="entry name" value="Immunoglobulins"/>
    <property type="match status" value="1"/>
</dbReference>
<keyword evidence="8" id="KW-0808">Transferase</keyword>
<protein>
    <submittedName>
        <fullName evidence="21">Uncharacterized protein</fullName>
    </submittedName>
</protein>
<evidence type="ECO:0000256" key="13">
    <source>
        <dbReference type="ARBA" id="ARBA00023268"/>
    </source>
</evidence>
<evidence type="ECO:0000313" key="21">
    <source>
        <dbReference type="EMBL" id="OGC82070.1"/>
    </source>
</evidence>
<dbReference type="Pfam" id="PF00905">
    <property type="entry name" value="Transpeptidase"/>
    <property type="match status" value="1"/>
</dbReference>
<dbReference type="Pfam" id="PF00912">
    <property type="entry name" value="Transgly"/>
    <property type="match status" value="1"/>
</dbReference>
<keyword evidence="7" id="KW-0328">Glycosyltransferase</keyword>
<dbReference type="FunFam" id="1.10.3810.10:FF:000001">
    <property type="entry name" value="Penicillin-binding protein 1A"/>
    <property type="match status" value="1"/>
</dbReference>
<dbReference type="PANTHER" id="PTHR32282:SF11">
    <property type="entry name" value="PENICILLIN-BINDING PROTEIN 1B"/>
    <property type="match status" value="1"/>
</dbReference>
<keyword evidence="13" id="KW-0511">Multifunctional enzyme</keyword>
<dbReference type="GO" id="GO:0008658">
    <property type="term" value="F:penicillin binding"/>
    <property type="evidence" value="ECO:0007669"/>
    <property type="project" value="InterPro"/>
</dbReference>
<name>A0A1F4XKC6_9BACT</name>
<dbReference type="Gene3D" id="3.40.710.10">
    <property type="entry name" value="DD-peptidase/beta-lactamase superfamily"/>
    <property type="match status" value="1"/>
</dbReference>
<dbReference type="STRING" id="1817814.A2V81_02875"/>
<dbReference type="GO" id="GO:0009252">
    <property type="term" value="P:peptidoglycan biosynthetic process"/>
    <property type="evidence" value="ECO:0007669"/>
    <property type="project" value="UniProtKB-KW"/>
</dbReference>
<dbReference type="GO" id="GO:0006508">
    <property type="term" value="P:proteolysis"/>
    <property type="evidence" value="ECO:0007669"/>
    <property type="project" value="UniProtKB-KW"/>
</dbReference>
<gene>
    <name evidence="21" type="ORF">A2V81_02875</name>
</gene>
<evidence type="ECO:0000256" key="11">
    <source>
        <dbReference type="ARBA" id="ARBA00022984"/>
    </source>
</evidence>
<dbReference type="GO" id="GO:0009002">
    <property type="term" value="F:serine-type D-Ala-D-Ala carboxypeptidase activity"/>
    <property type="evidence" value="ECO:0007669"/>
    <property type="project" value="UniProtKB-EC"/>
</dbReference>
<evidence type="ECO:0000256" key="2">
    <source>
        <dbReference type="ARBA" id="ARBA00007090"/>
    </source>
</evidence>
<feature type="domain" description="Penicillin-binding protein transpeptidase" evidence="19">
    <location>
        <begin position="357"/>
        <end position="637"/>
    </location>
</feature>
<evidence type="ECO:0000256" key="15">
    <source>
        <dbReference type="ARBA" id="ARBA00034000"/>
    </source>
</evidence>
<evidence type="ECO:0000256" key="4">
    <source>
        <dbReference type="ARBA" id="ARBA00022475"/>
    </source>
</evidence>
<evidence type="ECO:0000256" key="7">
    <source>
        <dbReference type="ARBA" id="ARBA00022676"/>
    </source>
</evidence>
<dbReference type="InterPro" id="IPR001264">
    <property type="entry name" value="Glyco_trans_51"/>
</dbReference>
<dbReference type="InterPro" id="IPR050396">
    <property type="entry name" value="Glycosyltr_51/Transpeptidase"/>
</dbReference>
<feature type="transmembrane region" description="Helical" evidence="18">
    <location>
        <begin position="37"/>
        <end position="62"/>
    </location>
</feature>
<keyword evidence="4" id="KW-1003">Cell membrane</keyword>
<sequence length="1004" mass="111968">MKKPPHRQHPQTPRSATPVTFNKKPLSKQRKATWQTYIWYVVLAVLGSILIFSATIFVYILWILKDLPSPEELANYSLVSTTKIYARDGSLLYEAGNEGQRRTVVPYDQISRHMINATLAAEDDEFFTHPGFDWKGILRAVYSDTVGKLFGEKGIQGGSTITQQFVKNAFLTPERTLRRKISELILSVELEQNFSKEKILELYLNKIFYGSQSYGVQAAAKTYFNKDAKNLTIAESAALASIPQSPTRFSPYNNKDTLLSRQKYILDRMYKLNMLNDGEYNKASKDELAFAPYKATIRAPHFVFYVMQELEKNFGTDLQGLNIHTTLDPTLQEEAEKIVKEGALKNEKSHGAANAGLVSLDPKTGEILVMVGSRDYFDDSVDGKVNIITSKRQPGSSFKPLTYATLFTKGFGTGTVFYDVETDFGNKYIPADYDGKHRGPVTVRYALANSLNIPAVAAQYLARLDDTLTLINKLGIEYLDKTAADRNGLALALGVEEIAPIDMAEAYSVFANNGKKVPVAAISKITNDQQKVLWERTTPVAEEVLDPQAAYLINNILSDNNARPAHWVNLFIPDHTVAVKTGTSINIVNNVKKPKDLWTIGYTTNIVTAVWVGNNKGEISALTADGVTNAASIWKPFMVKALAGKANEEFPRPDKIKEVAVSTLSGFLPSRATPPDKIRTELFPDYGVPTTYDQGFASARVDQISGKLATEYCSENVALYVYQNFHSILYYLRPDDPALPRWEEAVQKWAYGVRNSPVPTPTSNPVEGGPPTTPIVYVDSPDKIPTEPCNVIQAHEMGITLLKPGEGDKVRIGLNKATFSINDPYEISKITAYFDGQISAMQESPPFDSMFINVPESPLGSIHTVRFIFELRDGKQVSVHAGIVVSDDATPPEINILEPRENQIFTPGEVFQINAIIVDDKAISRAEFFFDGSPIITLENSPYITSFMIPIDTTEGFHELLVRAYDSQDNVTRFKRSIEVKNPNIEEISSSDRDRRERRNEINL</sequence>